<dbReference type="SUPFAM" id="SSF52540">
    <property type="entry name" value="P-loop containing nucleoside triphosphate hydrolases"/>
    <property type="match status" value="1"/>
</dbReference>
<dbReference type="PROSITE" id="PS51419">
    <property type="entry name" value="RAB"/>
    <property type="match status" value="1"/>
</dbReference>
<dbReference type="PROSITE" id="PS51421">
    <property type="entry name" value="RAS"/>
    <property type="match status" value="1"/>
</dbReference>
<dbReference type="SMART" id="SM00175">
    <property type="entry name" value="RAB"/>
    <property type="match status" value="1"/>
</dbReference>
<dbReference type="Proteomes" id="UP001146793">
    <property type="component" value="Unassembled WGS sequence"/>
</dbReference>
<dbReference type="Proteomes" id="UP001150062">
    <property type="component" value="Unassembled WGS sequence"/>
</dbReference>
<comment type="subcellular location">
    <subcellularLocation>
        <location evidence="1">Endomembrane system</location>
    </subcellularLocation>
</comment>
<evidence type="ECO:0000313" key="8">
    <source>
        <dbReference type="Proteomes" id="UP001150062"/>
    </source>
</evidence>
<dbReference type="EMBL" id="JAOAOG010000090">
    <property type="protein sequence ID" value="KAJ6249956.1"/>
    <property type="molecule type" value="Genomic_DNA"/>
</dbReference>
<sequence length="209" mass="24124">MSKKYLYKFILVGDAGVGKSCILLQYTNKKFEVSYDYTVGIEFGSQMIEINNTLIQIQIWDTAGQETFRSITRNYYREAAGAILVYDITRRTSFTNVQIWLEDILQHSPKQTEITLIGNKTDLEKNRVVSYEEGKKFAKKNNLHFMECSAKTSYNIDKIFVDFANIIYNKTCSLGTEELVKYQGVKLIPLDPEEQQTTNEKSKNNNQCC</sequence>
<dbReference type="GO" id="GO:0012505">
    <property type="term" value="C:endomembrane system"/>
    <property type="evidence" value="ECO:0007669"/>
    <property type="project" value="UniProtKB-SubCell"/>
</dbReference>
<evidence type="ECO:0000256" key="4">
    <source>
        <dbReference type="ARBA" id="ARBA00023136"/>
    </source>
</evidence>
<dbReference type="InterPro" id="IPR050209">
    <property type="entry name" value="Rab_GTPases_membrane_traffic"/>
</dbReference>
<dbReference type="Pfam" id="PF00071">
    <property type="entry name" value="Ras"/>
    <property type="match status" value="1"/>
</dbReference>
<gene>
    <name evidence="5" type="ORF">M0812_11022</name>
    <name evidence="6" type="ORF">M0813_16641</name>
</gene>
<evidence type="ECO:0000256" key="3">
    <source>
        <dbReference type="ARBA" id="ARBA00022741"/>
    </source>
</evidence>
<dbReference type="SMART" id="SM00174">
    <property type="entry name" value="RHO"/>
    <property type="match status" value="1"/>
</dbReference>
<comment type="caution">
    <text evidence="5">The sequence shown here is derived from an EMBL/GenBank/DDBJ whole genome shotgun (WGS) entry which is preliminary data.</text>
</comment>
<keyword evidence="4" id="KW-0472">Membrane</keyword>
<protein>
    <submittedName>
        <fullName evidence="5">Ras-related protein rab-2-a</fullName>
    </submittedName>
</protein>
<evidence type="ECO:0000313" key="7">
    <source>
        <dbReference type="Proteomes" id="UP001146793"/>
    </source>
</evidence>
<reference evidence="5" key="2">
    <citation type="submission" date="2022-08" db="EMBL/GenBank/DDBJ databases">
        <title>Novel sulphate-reducing endosymbionts in the free-living metamonad Anaeramoeba.</title>
        <authorList>
            <person name="Jerlstrom-Hultqvist J."/>
            <person name="Cepicka I."/>
            <person name="Gallot-Lavallee L."/>
            <person name="Salas-Leiva D."/>
            <person name="Curtis B.A."/>
            <person name="Zahonova K."/>
            <person name="Pipaliya S."/>
            <person name="Dacks J."/>
            <person name="Roger A.J."/>
        </authorList>
    </citation>
    <scope>NUCLEOTIDE SEQUENCE</scope>
    <source>
        <strain evidence="5">Busselton2</strain>
    </source>
</reference>
<evidence type="ECO:0000256" key="2">
    <source>
        <dbReference type="ARBA" id="ARBA00006270"/>
    </source>
</evidence>
<accession>A0AAV7ZXD1</accession>
<comment type="similarity">
    <text evidence="2">Belongs to the small GTPase superfamily. Rab family.</text>
</comment>
<dbReference type="EMBL" id="JANTQA010000023">
    <property type="protein sequence ID" value="KAJ3445157.1"/>
    <property type="molecule type" value="Genomic_DNA"/>
</dbReference>
<dbReference type="PANTHER" id="PTHR47979">
    <property type="entry name" value="DRAB11-RELATED"/>
    <property type="match status" value="1"/>
</dbReference>
<name>A0AAV7ZXD1_9EUKA</name>
<keyword evidence="3" id="KW-0547">Nucleotide-binding</keyword>
<organism evidence="5 7">
    <name type="scientific">Anaeramoeba flamelloides</name>
    <dbReference type="NCBI Taxonomy" id="1746091"/>
    <lineage>
        <taxon>Eukaryota</taxon>
        <taxon>Metamonada</taxon>
        <taxon>Anaeramoebidae</taxon>
        <taxon>Anaeramoeba</taxon>
    </lineage>
</organism>
<evidence type="ECO:0000256" key="1">
    <source>
        <dbReference type="ARBA" id="ARBA00004308"/>
    </source>
</evidence>
<dbReference type="SMART" id="SM00176">
    <property type="entry name" value="RAN"/>
    <property type="match status" value="1"/>
</dbReference>
<dbReference type="GO" id="GO:0003924">
    <property type="term" value="F:GTPase activity"/>
    <property type="evidence" value="ECO:0007669"/>
    <property type="project" value="InterPro"/>
</dbReference>
<proteinExistence type="inferred from homology"/>
<evidence type="ECO:0000313" key="6">
    <source>
        <dbReference type="EMBL" id="KAJ6249956.1"/>
    </source>
</evidence>
<dbReference type="Gene3D" id="3.40.50.300">
    <property type="entry name" value="P-loop containing nucleotide triphosphate hydrolases"/>
    <property type="match status" value="1"/>
</dbReference>
<evidence type="ECO:0000313" key="5">
    <source>
        <dbReference type="EMBL" id="KAJ3445157.1"/>
    </source>
</evidence>
<dbReference type="SMART" id="SM00173">
    <property type="entry name" value="RAS"/>
    <property type="match status" value="1"/>
</dbReference>
<dbReference type="InterPro" id="IPR005225">
    <property type="entry name" value="Small_GTP-bd"/>
</dbReference>
<keyword evidence="8" id="KW-1185">Reference proteome</keyword>
<dbReference type="PRINTS" id="PR00449">
    <property type="entry name" value="RASTRNSFRMNG"/>
</dbReference>
<dbReference type="GO" id="GO:0005525">
    <property type="term" value="F:GTP binding"/>
    <property type="evidence" value="ECO:0007669"/>
    <property type="project" value="InterPro"/>
</dbReference>
<dbReference type="InterPro" id="IPR001806">
    <property type="entry name" value="Small_GTPase"/>
</dbReference>
<reference evidence="6" key="1">
    <citation type="submission" date="2022-08" db="EMBL/GenBank/DDBJ databases">
        <title>Novel sulfate-reducing endosymbionts in the free-living metamonad Anaeramoeba.</title>
        <authorList>
            <person name="Jerlstrom-Hultqvist J."/>
            <person name="Cepicka I."/>
            <person name="Gallot-Lavallee L."/>
            <person name="Salas-Leiva D."/>
            <person name="Curtis B.A."/>
            <person name="Zahonova K."/>
            <person name="Pipaliya S."/>
            <person name="Dacks J."/>
            <person name="Roger A.J."/>
        </authorList>
    </citation>
    <scope>NUCLEOTIDE SEQUENCE</scope>
    <source>
        <strain evidence="6">Schooner1</strain>
    </source>
</reference>
<dbReference type="PROSITE" id="PS51420">
    <property type="entry name" value="RHO"/>
    <property type="match status" value="1"/>
</dbReference>
<dbReference type="NCBIfam" id="TIGR00231">
    <property type="entry name" value="small_GTP"/>
    <property type="match status" value="1"/>
</dbReference>
<dbReference type="FunFam" id="3.40.50.300:FF:000586">
    <property type="entry name" value="Rab family GTPase"/>
    <property type="match status" value="1"/>
</dbReference>
<dbReference type="AlphaFoldDB" id="A0AAV7ZXD1"/>
<dbReference type="InterPro" id="IPR027417">
    <property type="entry name" value="P-loop_NTPase"/>
</dbReference>